<evidence type="ECO:0000256" key="1">
    <source>
        <dbReference type="ARBA" id="ARBA00002355"/>
    </source>
</evidence>
<dbReference type="SUPFAM" id="SSF48371">
    <property type="entry name" value="ARM repeat"/>
    <property type="match status" value="1"/>
</dbReference>
<comment type="function">
    <text evidence="1 5">Component of the RIX1 complex required for processing of ITS2 sequences from 35S pre-rRNA.</text>
</comment>
<dbReference type="GO" id="GO:0006364">
    <property type="term" value="P:rRNA processing"/>
    <property type="evidence" value="ECO:0007669"/>
    <property type="project" value="UniProtKB-UniRule"/>
</dbReference>
<evidence type="ECO:0000256" key="6">
    <source>
        <dbReference type="SAM" id="MobiDB-lite"/>
    </source>
</evidence>
<comment type="caution">
    <text evidence="8">The sequence shown here is derived from an EMBL/GenBank/DDBJ whole genome shotgun (WGS) entry which is preliminary data.</text>
</comment>
<comment type="similarity">
    <text evidence="3 5">Belongs to the IPI1/TEX10 family.</text>
</comment>
<dbReference type="InterPro" id="IPR011989">
    <property type="entry name" value="ARM-like"/>
</dbReference>
<dbReference type="Gene3D" id="1.25.10.10">
    <property type="entry name" value="Leucine-rich Repeat Variant"/>
    <property type="match status" value="1"/>
</dbReference>
<dbReference type="PANTHER" id="PTHR16056:SF2">
    <property type="entry name" value="TESTIS-EXPRESSED PROTEIN 10"/>
    <property type="match status" value="1"/>
</dbReference>
<feature type="domain" description="Pre-rRNA-processing protein Ipi1 N-terminal" evidence="7">
    <location>
        <begin position="145"/>
        <end position="249"/>
    </location>
</feature>
<dbReference type="Proteomes" id="UP000308730">
    <property type="component" value="Unassembled WGS sequence"/>
</dbReference>
<gene>
    <name evidence="8" type="ORF">EUX98_g6127</name>
</gene>
<keyword evidence="5" id="KW-0698">rRNA processing</keyword>
<evidence type="ECO:0000256" key="3">
    <source>
        <dbReference type="ARBA" id="ARBA00006427"/>
    </source>
</evidence>
<evidence type="ECO:0000313" key="9">
    <source>
        <dbReference type="Proteomes" id="UP000308730"/>
    </source>
</evidence>
<feature type="region of interest" description="Disordered" evidence="6">
    <location>
        <begin position="480"/>
        <end position="506"/>
    </location>
</feature>
<keyword evidence="9" id="KW-1185">Reference proteome</keyword>
<dbReference type="GO" id="GO:0120330">
    <property type="term" value="C:rixosome complex"/>
    <property type="evidence" value="ECO:0007669"/>
    <property type="project" value="UniProtKB-UniRule"/>
</dbReference>
<accession>A0A4S4MPT0</accession>
<protein>
    <recommendedName>
        <fullName evidence="5">Pre-rRNA-processing protein</fullName>
    </recommendedName>
</protein>
<sequence length="601" mass="64548">MPKATKKQKDKAKDFSKAKLKLGKGKQVANNAIDTSFKARCDNKQAIALPGQSINHDKDANTPSTRRKLTLDDLLLHLKHYNPSTRKDAIAGLRELFSEHGSLALTNLTTVLNRCVRIIGDEDASVRKALIAFFGWFIPLVPKHDLQPHAPTLLLFTTSALTHIFPEIRIDAIRFLDIFLECMPEIVVEGWANGTSNHGRRILEGYLGLLNAGTAFGGEGDPMKATSTASVVLSPKSKLVVLSSLSTFLRAAFKIRDVQPSTSSAAASPTWFLASDFTSESAFNAFSTLLTPRNSEESRSFQCTEDGNPAREGDFFGSFPYTKSSIADSWTLDQVFDLDLSQSAASSSAQGSQAENAYASHLAATLQSTLQSTFLDCAPAAFSPAGNPPENELQTALVVVEIARSLYGSLLQGHLKSNGSTSKSAESLFSILGYMSPYFPFSVNGLGAKRDIKVEVTFDTLNLIYCELTSLLVLTLPSGNPTSHRGTARRSAKRAASSLSSSGGGTPLQVERVEAYVTQLLRGEAPHGANTQTKLPHPISHATYSALLPTIWALISTPDKGLAPNELLVALIDQALKASSGSVVKKDTIGFLGLLMLVSSS</sequence>
<evidence type="ECO:0000259" key="7">
    <source>
        <dbReference type="Pfam" id="PF12333"/>
    </source>
</evidence>
<dbReference type="OrthoDB" id="361362at2759"/>
<dbReference type="PANTHER" id="PTHR16056">
    <property type="entry name" value="REGULATOR OF MICROTUBULE DYNAMICS PROTEIN"/>
    <property type="match status" value="1"/>
</dbReference>
<name>A0A4S4MPT0_9APHY</name>
<evidence type="ECO:0000313" key="8">
    <source>
        <dbReference type="EMBL" id="THH28076.1"/>
    </source>
</evidence>
<comment type="subunit">
    <text evidence="5">Component of the RIX1 complex.</text>
</comment>
<keyword evidence="4 5" id="KW-0539">Nucleus</keyword>
<dbReference type="InterPro" id="IPR016024">
    <property type="entry name" value="ARM-type_fold"/>
</dbReference>
<organism evidence="8 9">
    <name type="scientific">Antrodiella citrinella</name>
    <dbReference type="NCBI Taxonomy" id="2447956"/>
    <lineage>
        <taxon>Eukaryota</taxon>
        <taxon>Fungi</taxon>
        <taxon>Dikarya</taxon>
        <taxon>Basidiomycota</taxon>
        <taxon>Agaricomycotina</taxon>
        <taxon>Agaricomycetes</taxon>
        <taxon>Polyporales</taxon>
        <taxon>Steccherinaceae</taxon>
        <taxon>Antrodiella</taxon>
    </lineage>
</organism>
<evidence type="ECO:0000256" key="5">
    <source>
        <dbReference type="RuleBase" id="RU368021"/>
    </source>
</evidence>
<reference evidence="8 9" key="1">
    <citation type="submission" date="2019-02" db="EMBL/GenBank/DDBJ databases">
        <title>Genome sequencing of the rare red list fungi Antrodiella citrinella (Flaviporus citrinellus).</title>
        <authorList>
            <person name="Buettner E."/>
            <person name="Kellner H."/>
        </authorList>
    </citation>
    <scope>NUCLEOTIDE SEQUENCE [LARGE SCALE GENOMIC DNA]</scope>
    <source>
        <strain evidence="8 9">DSM 108506</strain>
    </source>
</reference>
<dbReference type="InterPro" id="IPR024679">
    <property type="entry name" value="Ipi1_N"/>
</dbReference>
<evidence type="ECO:0000256" key="2">
    <source>
        <dbReference type="ARBA" id="ARBA00004123"/>
    </source>
</evidence>
<dbReference type="GO" id="GO:0005634">
    <property type="term" value="C:nucleus"/>
    <property type="evidence" value="ECO:0007669"/>
    <property type="project" value="UniProtKB-SubCell"/>
</dbReference>
<dbReference type="Pfam" id="PF12333">
    <property type="entry name" value="Ipi1_N"/>
    <property type="match status" value="1"/>
</dbReference>
<dbReference type="EMBL" id="SGPM01000204">
    <property type="protein sequence ID" value="THH28076.1"/>
    <property type="molecule type" value="Genomic_DNA"/>
</dbReference>
<evidence type="ECO:0000256" key="4">
    <source>
        <dbReference type="ARBA" id="ARBA00023242"/>
    </source>
</evidence>
<keyword evidence="5" id="KW-0690">Ribosome biogenesis</keyword>
<comment type="subcellular location">
    <subcellularLocation>
        <location evidence="2 5">Nucleus</location>
    </subcellularLocation>
</comment>
<proteinExistence type="inferred from homology"/>
<dbReference type="AlphaFoldDB" id="A0A4S4MPT0"/>